<evidence type="ECO:0008006" key="4">
    <source>
        <dbReference type="Google" id="ProtNLM"/>
    </source>
</evidence>
<protein>
    <recommendedName>
        <fullName evidence="4">Beta-propeller repeat protein</fullName>
    </recommendedName>
</protein>
<evidence type="ECO:0000313" key="2">
    <source>
        <dbReference type="EMBL" id="AFK04292.1"/>
    </source>
</evidence>
<dbReference type="Pfam" id="PF06739">
    <property type="entry name" value="SBBP"/>
    <property type="match status" value="2"/>
</dbReference>
<organism evidence="2 3">
    <name type="scientific">Emticicia oligotrophica (strain DSM 17448 / CIP 109782 / MTCC 6937 / GPTSA100-15)</name>
    <dbReference type="NCBI Taxonomy" id="929562"/>
    <lineage>
        <taxon>Bacteria</taxon>
        <taxon>Pseudomonadati</taxon>
        <taxon>Bacteroidota</taxon>
        <taxon>Cytophagia</taxon>
        <taxon>Cytophagales</taxon>
        <taxon>Leadbetterellaceae</taxon>
        <taxon>Emticicia</taxon>
    </lineage>
</organism>
<feature type="signal peptide" evidence="1">
    <location>
        <begin position="1"/>
        <end position="20"/>
    </location>
</feature>
<dbReference type="Gene3D" id="2.40.10.500">
    <property type="match status" value="1"/>
</dbReference>
<evidence type="ECO:0000313" key="3">
    <source>
        <dbReference type="Proteomes" id="UP000002875"/>
    </source>
</evidence>
<dbReference type="EMBL" id="CP002961">
    <property type="protein sequence ID" value="AFK04292.1"/>
    <property type="molecule type" value="Genomic_DNA"/>
</dbReference>
<keyword evidence="3" id="KW-1185">Reference proteome</keyword>
<dbReference type="SUPFAM" id="SSF63829">
    <property type="entry name" value="Calcium-dependent phosphotriesterase"/>
    <property type="match status" value="2"/>
</dbReference>
<reference evidence="2 3" key="1">
    <citation type="submission" date="2011-07" db="EMBL/GenBank/DDBJ databases">
        <title>The complete genome of chromosome of Emticicia oligotrophica DSM 17448.</title>
        <authorList>
            <consortium name="US DOE Joint Genome Institute (JGI-PGF)"/>
            <person name="Lucas S."/>
            <person name="Han J."/>
            <person name="Lapidus A."/>
            <person name="Bruce D."/>
            <person name="Goodwin L."/>
            <person name="Pitluck S."/>
            <person name="Peters L."/>
            <person name="Kyrpides N."/>
            <person name="Mavromatis K."/>
            <person name="Ivanova N."/>
            <person name="Ovchinnikova G."/>
            <person name="Teshima H."/>
            <person name="Detter J.C."/>
            <person name="Tapia R."/>
            <person name="Han C."/>
            <person name="Land M."/>
            <person name="Hauser L."/>
            <person name="Markowitz V."/>
            <person name="Cheng J.-F."/>
            <person name="Hugenholtz P."/>
            <person name="Woyke T."/>
            <person name="Wu D."/>
            <person name="Tindall B."/>
            <person name="Pomrenke H."/>
            <person name="Brambilla E."/>
            <person name="Klenk H.-P."/>
            <person name="Eisen J.A."/>
        </authorList>
    </citation>
    <scope>NUCLEOTIDE SEQUENCE [LARGE SCALE GENOMIC DNA]</scope>
    <source>
        <strain evidence="2 3">DSM 17448</strain>
    </source>
</reference>
<dbReference type="InterPro" id="IPR011042">
    <property type="entry name" value="6-blade_b-propeller_TolB-like"/>
</dbReference>
<evidence type="ECO:0000256" key="1">
    <source>
        <dbReference type="SAM" id="SignalP"/>
    </source>
</evidence>
<sequence length="514" mass="54614">MKKILYVLVCLTLQFGNLKAQNVTITPNGITPAQTSASYLRISYDAILALPSPVKGDMAYDITFDCLRVYNGKKWLCTYQNPKSYVPNSAAIASVSGNSYAYGNKCAVDASGNVYVTGYFSRKANFGSISKTSAGYEDMFVAKYNSEGVVQWVQTAGGNDTDFGYDIAVDASGNVYVTGLFWYTASFGGFSKISSGLGDAFVVKYNSEGVVQWVQTAGGIAGDVSNSVAVDISGNVYITGTYGGTANFNERSITPVGTNDIFVAKYNSSGVIQWVVSAGGAFDDYANAIAVDALGKVYITGGFSGTAYFGSNAETTYGNTDIFVAKFDQSSMNWEWSEKAGGTSGDYGRDIAVDISGNIYITGSIWSFSYFGSITKSIIGYDDAFVAKYDNYGSIQWVQTAGGTGIDDGLSIALDASANVYITGSFFSSATFNGVTQTSIGNFDIFVVKYSKDGAFQWVQSGGSTDVDGGLGIAIDASYNVYLTGYYRGSATFGLTTLTTTNDIPSVFLVRIEK</sequence>
<dbReference type="Proteomes" id="UP000002875">
    <property type="component" value="Chromosome"/>
</dbReference>
<dbReference type="PANTHER" id="PTHR35580">
    <property type="entry name" value="CELL SURFACE GLYCOPROTEIN (S-LAYER PROTEIN)-LIKE PROTEIN"/>
    <property type="match status" value="1"/>
</dbReference>
<keyword evidence="1" id="KW-0732">Signal</keyword>
<proteinExistence type="predicted"/>
<dbReference type="RefSeq" id="WP_015029986.1">
    <property type="nucleotide sequence ID" value="NC_018748.1"/>
</dbReference>
<name>A0ABN4APN9_EMTOG</name>
<gene>
    <name evidence="2" type="ordered locus">Emtol_3159</name>
</gene>
<dbReference type="Gene3D" id="2.120.10.30">
    <property type="entry name" value="TolB, C-terminal domain"/>
    <property type="match status" value="1"/>
</dbReference>
<feature type="chain" id="PRO_5045980527" description="Beta-propeller repeat protein" evidence="1">
    <location>
        <begin position="21"/>
        <end position="514"/>
    </location>
</feature>
<accession>A0ABN4APN9</accession>
<dbReference type="InterPro" id="IPR052918">
    <property type="entry name" value="Motility_Chemotaxis_Reg"/>
</dbReference>
<dbReference type="InterPro" id="IPR010620">
    <property type="entry name" value="SBBP_repeat"/>
</dbReference>
<dbReference type="PANTHER" id="PTHR35580:SF1">
    <property type="entry name" value="PHYTASE-LIKE DOMAIN-CONTAINING PROTEIN"/>
    <property type="match status" value="1"/>
</dbReference>